<evidence type="ECO:0000313" key="2">
    <source>
        <dbReference type="EMBL" id="QNR70506.1"/>
    </source>
</evidence>
<gene>
    <name evidence="2" type="ORF">IAQ67_28910</name>
</gene>
<dbReference type="InterPro" id="IPR010982">
    <property type="entry name" value="Lambda_DNA-bd_dom_sf"/>
</dbReference>
<name>A0A7H0YHE8_9BACL</name>
<dbReference type="InterPro" id="IPR037914">
    <property type="entry name" value="SpoVT-AbrB_sf"/>
</dbReference>
<keyword evidence="2" id="KW-0238">DNA-binding</keyword>
<geneLocation type="plasmid" evidence="2 3">
    <name>pPlas1</name>
</geneLocation>
<sequence>MKSTGMTRPLDPLGRIVLPKEMRVSMGIGIGDPLEIFVDESEGMLAFRRYVGVACKMCGSLDNLSYFRDAFLCAGCIRELKAGNVSQKPVDVVVTEKKEKRTYSKPEIMLKKLRGLMEEYPSYTQKQYADILGVSQCRVSQLKSKLREQRQ</sequence>
<keyword evidence="2" id="KW-0614">Plasmid</keyword>
<organism evidence="2 3">
    <name type="scientific">Paenibacillus peoriae</name>
    <dbReference type="NCBI Taxonomy" id="59893"/>
    <lineage>
        <taxon>Bacteria</taxon>
        <taxon>Bacillati</taxon>
        <taxon>Bacillota</taxon>
        <taxon>Bacilli</taxon>
        <taxon>Bacillales</taxon>
        <taxon>Paenibacillaceae</taxon>
        <taxon>Paenibacillus</taxon>
    </lineage>
</organism>
<dbReference type="Gene3D" id="2.10.260.10">
    <property type="match status" value="1"/>
</dbReference>
<dbReference type="PANTHER" id="PTHR36432:SF4">
    <property type="entry name" value="TRANSITION STATE REGULATOR ABH-RELATED"/>
    <property type="match status" value="1"/>
</dbReference>
<feature type="domain" description="SpoVT-AbrB" evidence="1">
    <location>
        <begin position="13"/>
        <end position="43"/>
    </location>
</feature>
<protein>
    <submittedName>
        <fullName evidence="2">AbrB/MazE/SpoVT family DNA-binding domain-containing protein</fullName>
    </submittedName>
</protein>
<reference evidence="2 3" key="1">
    <citation type="submission" date="2020-09" db="EMBL/GenBank/DDBJ databases">
        <title>Characterization of Paenibacillus peoriae strain ZF390 with broad-spectrum antimicrobial activity as a potential biocontrol agent.</title>
        <authorList>
            <person name="Li L."/>
            <person name="Zhao Y."/>
            <person name="Li B."/>
            <person name="Xie X."/>
        </authorList>
    </citation>
    <scope>NUCLEOTIDE SEQUENCE [LARGE SCALE GENOMIC DNA]</scope>
    <source>
        <strain evidence="2 3">ZF390</strain>
        <plasmid evidence="2 3">pPlas1</plasmid>
    </source>
</reference>
<accession>A0A7H0YHE8</accession>
<dbReference type="Pfam" id="PF04014">
    <property type="entry name" value="MazE_antitoxin"/>
    <property type="match status" value="1"/>
</dbReference>
<dbReference type="Gene3D" id="1.10.260.40">
    <property type="entry name" value="lambda repressor-like DNA-binding domains"/>
    <property type="match status" value="1"/>
</dbReference>
<evidence type="ECO:0000259" key="1">
    <source>
        <dbReference type="Pfam" id="PF04014"/>
    </source>
</evidence>
<proteinExistence type="predicted"/>
<dbReference type="InterPro" id="IPR052731">
    <property type="entry name" value="B_subtilis_Trans_State_Reg"/>
</dbReference>
<dbReference type="GO" id="GO:0003677">
    <property type="term" value="F:DNA binding"/>
    <property type="evidence" value="ECO:0007669"/>
    <property type="project" value="UniProtKB-KW"/>
</dbReference>
<dbReference type="SUPFAM" id="SSF89447">
    <property type="entry name" value="AbrB/MazE/MraZ-like"/>
    <property type="match status" value="1"/>
</dbReference>
<dbReference type="AlphaFoldDB" id="A0A7H0YHE8"/>
<dbReference type="EMBL" id="CP061173">
    <property type="protein sequence ID" value="QNR70506.1"/>
    <property type="molecule type" value="Genomic_DNA"/>
</dbReference>
<dbReference type="RefSeq" id="WP_190299813.1">
    <property type="nucleotide sequence ID" value="NZ_CP061173.1"/>
</dbReference>
<evidence type="ECO:0000313" key="3">
    <source>
        <dbReference type="Proteomes" id="UP000516384"/>
    </source>
</evidence>
<dbReference type="InterPro" id="IPR007159">
    <property type="entry name" value="SpoVT-AbrB_dom"/>
</dbReference>
<dbReference type="Proteomes" id="UP000516384">
    <property type="component" value="Plasmid pPlas1"/>
</dbReference>
<dbReference type="PANTHER" id="PTHR36432">
    <property type="match status" value="1"/>
</dbReference>